<gene>
    <name evidence="1" type="ORF">GTW51_23180</name>
</gene>
<dbReference type="PANTHER" id="PTHR37936">
    <property type="entry name" value="TRANSPOSASE INSC FOR INSERTION ELEMENT IS2A-RELATED"/>
    <property type="match status" value="1"/>
</dbReference>
<dbReference type="GO" id="GO:0006313">
    <property type="term" value="P:DNA transposition"/>
    <property type="evidence" value="ECO:0007669"/>
    <property type="project" value="InterPro"/>
</dbReference>
<dbReference type="NCBIfam" id="NF047595">
    <property type="entry name" value="IS66_ISRel24_TnpA"/>
    <property type="match status" value="1"/>
</dbReference>
<reference evidence="1 2" key="1">
    <citation type="submission" date="2020-01" db="EMBL/GenBank/DDBJ databases">
        <title>Genomes of bacteria type strains.</title>
        <authorList>
            <person name="Chen J."/>
            <person name="Zhu S."/>
            <person name="Chen J."/>
        </authorList>
    </citation>
    <scope>NUCLEOTIDE SEQUENCE [LARGE SCALE GENOMIC DNA]</scope>
    <source>
        <strain evidence="1 2">KCTC 52919</strain>
    </source>
</reference>
<dbReference type="PANTHER" id="PTHR37936:SF3">
    <property type="entry name" value="TRANSPOSASE INSC FOR INSERTION ELEMENT IS2A-RELATED"/>
    <property type="match status" value="1"/>
</dbReference>
<sequence length="131" mass="14458">MPIHRMEIVSGAGRRRAFSPAMKARIVSETLAPGMTVSEVARRHDLDRSLVYRWRRGFDIRHAGKVGVFLPVAVTEEAVSTEPIRLDGAAAAPDKLSDRIEIDLGRGRCVRVGADVDADALSRVLDVLERR</sequence>
<dbReference type="GO" id="GO:0004803">
    <property type="term" value="F:transposase activity"/>
    <property type="evidence" value="ECO:0007669"/>
    <property type="project" value="InterPro"/>
</dbReference>
<dbReference type="GO" id="GO:0043565">
    <property type="term" value="F:sequence-specific DNA binding"/>
    <property type="evidence" value="ECO:0007669"/>
    <property type="project" value="InterPro"/>
</dbReference>
<protein>
    <submittedName>
        <fullName evidence="1">Transposase</fullName>
    </submittedName>
</protein>
<dbReference type="SUPFAM" id="SSF48295">
    <property type="entry name" value="TrpR-like"/>
    <property type="match status" value="1"/>
</dbReference>
<dbReference type="EMBL" id="JAAAMJ010000063">
    <property type="protein sequence ID" value="NDV89539.1"/>
    <property type="molecule type" value="Genomic_DNA"/>
</dbReference>
<keyword evidence="2" id="KW-1185">Reference proteome</keyword>
<dbReference type="InterPro" id="IPR002514">
    <property type="entry name" value="Transposase_8"/>
</dbReference>
<dbReference type="Proteomes" id="UP000476332">
    <property type="component" value="Unassembled WGS sequence"/>
</dbReference>
<name>A0A6L9MNS4_9HYPH</name>
<dbReference type="Pfam" id="PF01527">
    <property type="entry name" value="HTH_Tnp_1"/>
    <property type="match status" value="1"/>
</dbReference>
<dbReference type="RefSeq" id="WP_163046383.1">
    <property type="nucleotide sequence ID" value="NZ_JAAAMJ010000063.1"/>
</dbReference>
<dbReference type="AlphaFoldDB" id="A0A6L9MNS4"/>
<comment type="caution">
    <text evidence="1">The sequence shown here is derived from an EMBL/GenBank/DDBJ whole genome shotgun (WGS) entry which is preliminary data.</text>
</comment>
<dbReference type="InterPro" id="IPR010921">
    <property type="entry name" value="Trp_repressor/repl_initiator"/>
</dbReference>
<organism evidence="1 2">
    <name type="scientific">Aurantimonas aggregata</name>
    <dbReference type="NCBI Taxonomy" id="2047720"/>
    <lineage>
        <taxon>Bacteria</taxon>
        <taxon>Pseudomonadati</taxon>
        <taxon>Pseudomonadota</taxon>
        <taxon>Alphaproteobacteria</taxon>
        <taxon>Hyphomicrobiales</taxon>
        <taxon>Aurantimonadaceae</taxon>
        <taxon>Aurantimonas</taxon>
    </lineage>
</organism>
<accession>A0A6L9MNS4</accession>
<evidence type="ECO:0000313" key="1">
    <source>
        <dbReference type="EMBL" id="NDV89539.1"/>
    </source>
</evidence>
<evidence type="ECO:0000313" key="2">
    <source>
        <dbReference type="Proteomes" id="UP000476332"/>
    </source>
</evidence>
<proteinExistence type="predicted"/>